<accession>A0AAE1TSJ5</accession>
<dbReference type="Proteomes" id="UP001292094">
    <property type="component" value="Unassembled WGS sequence"/>
</dbReference>
<comment type="caution">
    <text evidence="2">The sequence shown here is derived from an EMBL/GenBank/DDBJ whole genome shotgun (WGS) entry which is preliminary data.</text>
</comment>
<evidence type="ECO:0000313" key="2">
    <source>
        <dbReference type="EMBL" id="KAK4295941.1"/>
    </source>
</evidence>
<sequence>MGGASGGELWSGEGEAAHHTSQGAHRLSFITQSKPAVSPNNTTRSRPPCGIRFEEHWDSERRGTMTPYTTKGGPNLVQGTRYITLAVAQELGMSHDCP</sequence>
<feature type="region of interest" description="Disordered" evidence="1">
    <location>
        <begin position="1"/>
        <end position="76"/>
    </location>
</feature>
<protein>
    <submittedName>
        <fullName evidence="2">Uncharacterized protein</fullName>
    </submittedName>
</protein>
<gene>
    <name evidence="2" type="ORF">Pmani_031529</name>
</gene>
<organism evidence="2 3">
    <name type="scientific">Petrolisthes manimaculis</name>
    <dbReference type="NCBI Taxonomy" id="1843537"/>
    <lineage>
        <taxon>Eukaryota</taxon>
        <taxon>Metazoa</taxon>
        <taxon>Ecdysozoa</taxon>
        <taxon>Arthropoda</taxon>
        <taxon>Crustacea</taxon>
        <taxon>Multicrustacea</taxon>
        <taxon>Malacostraca</taxon>
        <taxon>Eumalacostraca</taxon>
        <taxon>Eucarida</taxon>
        <taxon>Decapoda</taxon>
        <taxon>Pleocyemata</taxon>
        <taxon>Anomura</taxon>
        <taxon>Galatheoidea</taxon>
        <taxon>Porcellanidae</taxon>
        <taxon>Petrolisthes</taxon>
    </lineage>
</organism>
<dbReference type="EMBL" id="JAWZYT010003967">
    <property type="protein sequence ID" value="KAK4295941.1"/>
    <property type="molecule type" value="Genomic_DNA"/>
</dbReference>
<name>A0AAE1TSJ5_9EUCA</name>
<feature type="compositionally biased region" description="Polar residues" evidence="1">
    <location>
        <begin position="19"/>
        <end position="45"/>
    </location>
</feature>
<evidence type="ECO:0000313" key="3">
    <source>
        <dbReference type="Proteomes" id="UP001292094"/>
    </source>
</evidence>
<reference evidence="2" key="1">
    <citation type="submission" date="2023-11" db="EMBL/GenBank/DDBJ databases">
        <title>Genome assemblies of two species of porcelain crab, Petrolisthes cinctipes and Petrolisthes manimaculis (Anomura: Porcellanidae).</title>
        <authorList>
            <person name="Angst P."/>
        </authorList>
    </citation>
    <scope>NUCLEOTIDE SEQUENCE</scope>
    <source>
        <strain evidence="2">PB745_02</strain>
        <tissue evidence="2">Gill</tissue>
    </source>
</reference>
<keyword evidence="3" id="KW-1185">Reference proteome</keyword>
<dbReference type="AlphaFoldDB" id="A0AAE1TSJ5"/>
<proteinExistence type="predicted"/>
<evidence type="ECO:0000256" key="1">
    <source>
        <dbReference type="SAM" id="MobiDB-lite"/>
    </source>
</evidence>
<feature type="compositionally biased region" description="Basic and acidic residues" evidence="1">
    <location>
        <begin position="52"/>
        <end position="63"/>
    </location>
</feature>